<dbReference type="AlphaFoldDB" id="A0A6I3KHB3"/>
<evidence type="ECO:0000313" key="10">
    <source>
        <dbReference type="Proteomes" id="UP000440694"/>
    </source>
</evidence>
<dbReference type="Proteomes" id="UP000440694">
    <property type="component" value="Unassembled WGS sequence"/>
</dbReference>
<dbReference type="FunFam" id="3.30.160.60:FF:000242">
    <property type="entry name" value="Endolytic murein transglycosylase"/>
    <property type="match status" value="1"/>
</dbReference>
<dbReference type="Pfam" id="PF02618">
    <property type="entry name" value="YceG"/>
    <property type="match status" value="1"/>
</dbReference>
<feature type="region of interest" description="Disordered" evidence="8">
    <location>
        <begin position="363"/>
        <end position="388"/>
    </location>
</feature>
<feature type="transmembrane region" description="Helical" evidence="7">
    <location>
        <begin position="42"/>
        <end position="65"/>
    </location>
</feature>
<sequence length="420" mass="45641">MRRGAIRPRSPSEMLEPSRPPGPPRGAVAPNAPRRGSGFMRFLSGLFTVVLVVMLAAGSVMALLYHQFETSGPLAVSRVVTVPRGEGRIEIATRLEREGAISNRWAFIINYMLRSALGPKPLELKAGDYEIKKNASMAEIMETLTQGRGVLSKITIPEGLTSLQIVEKLRGEDELVGDITEIPAEGTLLPDTYRYSKGMERRELLERMQGEMQRFLAAAWERRQPSLPITTPEQAIIFASIVEKETGRADERGRVAAVFMNRLKKGMRLQSDPTVIYGIVGGQGTLGRSITRADLDQKSSHNTYQIGGLPPTPICNPGRPAIEASLNPPMTTDLYFVADGTGGHTFSDTLKEHNAAVNVWRKVERDRKKDQPADAADTPDAVPVPLATQAAAPRVLNAKGTAPAVGSGASVPLPVRKPKQ</sequence>
<comment type="caution">
    <text evidence="9">The sequence shown here is derived from an EMBL/GenBank/DDBJ whole genome shotgun (WGS) entry which is preliminary data.</text>
</comment>
<feature type="region of interest" description="Disordered" evidence="8">
    <location>
        <begin position="1"/>
        <end position="31"/>
    </location>
</feature>
<comment type="similarity">
    <text evidence="7">Belongs to the transglycosylase MltG family.</text>
</comment>
<evidence type="ECO:0000256" key="2">
    <source>
        <dbReference type="ARBA" id="ARBA00022692"/>
    </source>
</evidence>
<keyword evidence="6 7" id="KW-0961">Cell wall biogenesis/degradation</keyword>
<evidence type="ECO:0000256" key="7">
    <source>
        <dbReference type="HAMAP-Rule" id="MF_02065"/>
    </source>
</evidence>
<proteinExistence type="inferred from homology"/>
<keyword evidence="10" id="KW-1185">Reference proteome</keyword>
<reference evidence="9 10" key="1">
    <citation type="submission" date="2019-11" db="EMBL/GenBank/DDBJ databases">
        <title>Identification of a novel strain.</title>
        <authorList>
            <person name="Xu Q."/>
            <person name="Wang G."/>
        </authorList>
    </citation>
    <scope>NUCLEOTIDE SEQUENCE [LARGE SCALE GENOMIC DNA]</scope>
    <source>
        <strain evidence="10">xq</strain>
    </source>
</reference>
<evidence type="ECO:0000256" key="6">
    <source>
        <dbReference type="ARBA" id="ARBA00023316"/>
    </source>
</evidence>
<dbReference type="GO" id="GO:0009252">
    <property type="term" value="P:peptidoglycan biosynthetic process"/>
    <property type="evidence" value="ECO:0007669"/>
    <property type="project" value="UniProtKB-UniRule"/>
</dbReference>
<comment type="subcellular location">
    <subcellularLocation>
        <location evidence="7">Cell inner membrane</location>
        <topology evidence="7">Single-pass membrane protein</topology>
    </subcellularLocation>
</comment>
<keyword evidence="1 7" id="KW-1003">Cell membrane</keyword>
<dbReference type="GO" id="GO:0008932">
    <property type="term" value="F:lytic endotransglycosylase activity"/>
    <property type="evidence" value="ECO:0007669"/>
    <property type="project" value="UniProtKB-UniRule"/>
</dbReference>
<keyword evidence="7" id="KW-0997">Cell inner membrane</keyword>
<dbReference type="Gene3D" id="3.30.160.60">
    <property type="entry name" value="Classic Zinc Finger"/>
    <property type="match status" value="1"/>
</dbReference>
<dbReference type="PANTHER" id="PTHR30518:SF2">
    <property type="entry name" value="ENDOLYTIC MUREIN TRANSGLYCOSYLASE"/>
    <property type="match status" value="1"/>
</dbReference>
<dbReference type="GO" id="GO:0005886">
    <property type="term" value="C:plasma membrane"/>
    <property type="evidence" value="ECO:0007669"/>
    <property type="project" value="UniProtKB-SubCell"/>
</dbReference>
<gene>
    <name evidence="7 9" type="primary">mltG</name>
    <name evidence="9" type="ORF">GIW81_01870</name>
</gene>
<dbReference type="PANTHER" id="PTHR30518">
    <property type="entry name" value="ENDOLYTIC MUREIN TRANSGLYCOSYLASE"/>
    <property type="match status" value="1"/>
</dbReference>
<feature type="site" description="Important for catalytic activity" evidence="7">
    <location>
        <position position="245"/>
    </location>
</feature>
<evidence type="ECO:0000256" key="5">
    <source>
        <dbReference type="ARBA" id="ARBA00023239"/>
    </source>
</evidence>
<dbReference type="HAMAP" id="MF_02065">
    <property type="entry name" value="MltG"/>
    <property type="match status" value="1"/>
</dbReference>
<protein>
    <recommendedName>
        <fullName evidence="7">Endolytic murein transglycosylase</fullName>
        <ecNumber evidence="7">4.2.2.29</ecNumber>
    </recommendedName>
    <alternativeName>
        <fullName evidence="7">Peptidoglycan lytic transglycosylase</fullName>
    </alternativeName>
    <alternativeName>
        <fullName evidence="7">Peptidoglycan polymerization terminase</fullName>
    </alternativeName>
</protein>
<dbReference type="NCBIfam" id="TIGR00247">
    <property type="entry name" value="endolytic transglycosylase MltG"/>
    <property type="match status" value="1"/>
</dbReference>
<feature type="compositionally biased region" description="Basic and acidic residues" evidence="8">
    <location>
        <begin position="363"/>
        <end position="372"/>
    </location>
</feature>
<feature type="region of interest" description="Disordered" evidence="8">
    <location>
        <begin position="400"/>
        <end position="420"/>
    </location>
</feature>
<dbReference type="EMBL" id="WMBQ01000001">
    <property type="protein sequence ID" value="MTD93077.1"/>
    <property type="molecule type" value="Genomic_DNA"/>
</dbReference>
<accession>A0A6I3KHB3</accession>
<dbReference type="Gene3D" id="3.30.1490.480">
    <property type="entry name" value="Endolytic murein transglycosylase"/>
    <property type="match status" value="1"/>
</dbReference>
<keyword evidence="3 7" id="KW-1133">Transmembrane helix</keyword>
<dbReference type="EC" id="4.2.2.29" evidence="7"/>
<keyword evidence="5 7" id="KW-0456">Lyase</keyword>
<dbReference type="RefSeq" id="WP_154737650.1">
    <property type="nucleotide sequence ID" value="NZ_WMBQ01000001.1"/>
</dbReference>
<evidence type="ECO:0000313" key="9">
    <source>
        <dbReference type="EMBL" id="MTD93077.1"/>
    </source>
</evidence>
<comment type="function">
    <text evidence="7">Functions as a peptidoglycan terminase that cleaves nascent peptidoglycan strands endolytically to terminate their elongation.</text>
</comment>
<keyword evidence="4 7" id="KW-0472">Membrane</keyword>
<organism evidence="9 10">
    <name type="scientific">Hyphomicrobium album</name>
    <dbReference type="NCBI Taxonomy" id="2665159"/>
    <lineage>
        <taxon>Bacteria</taxon>
        <taxon>Pseudomonadati</taxon>
        <taxon>Pseudomonadota</taxon>
        <taxon>Alphaproteobacteria</taxon>
        <taxon>Hyphomicrobiales</taxon>
        <taxon>Hyphomicrobiaceae</taxon>
        <taxon>Hyphomicrobium</taxon>
    </lineage>
</organism>
<evidence type="ECO:0000256" key="4">
    <source>
        <dbReference type="ARBA" id="ARBA00023136"/>
    </source>
</evidence>
<keyword evidence="2 7" id="KW-0812">Transmembrane</keyword>
<evidence type="ECO:0000256" key="3">
    <source>
        <dbReference type="ARBA" id="ARBA00022989"/>
    </source>
</evidence>
<dbReference type="CDD" id="cd08010">
    <property type="entry name" value="MltG_like"/>
    <property type="match status" value="1"/>
</dbReference>
<feature type="compositionally biased region" description="Low complexity" evidence="8">
    <location>
        <begin position="373"/>
        <end position="385"/>
    </location>
</feature>
<dbReference type="InterPro" id="IPR003770">
    <property type="entry name" value="MLTG-like"/>
</dbReference>
<name>A0A6I3KHB3_9HYPH</name>
<evidence type="ECO:0000256" key="1">
    <source>
        <dbReference type="ARBA" id="ARBA00022475"/>
    </source>
</evidence>
<evidence type="ECO:0000256" key="8">
    <source>
        <dbReference type="SAM" id="MobiDB-lite"/>
    </source>
</evidence>
<dbReference type="GO" id="GO:0071555">
    <property type="term" value="P:cell wall organization"/>
    <property type="evidence" value="ECO:0007669"/>
    <property type="project" value="UniProtKB-KW"/>
</dbReference>
<comment type="catalytic activity">
    <reaction evidence="7">
        <text>a peptidoglycan chain = a peptidoglycan chain with N-acetyl-1,6-anhydromuramyl-[peptide] at the reducing end + a peptidoglycan chain with N-acetylglucosamine at the non-reducing end.</text>
        <dbReference type="EC" id="4.2.2.29"/>
    </reaction>
</comment>